<evidence type="ECO:0000256" key="1">
    <source>
        <dbReference type="SAM" id="MobiDB-lite"/>
    </source>
</evidence>
<reference evidence="2 3" key="1">
    <citation type="journal article" date="2007" name="Science">
        <title>The Chlamydomonas genome reveals the evolution of key animal and plant functions.</title>
        <authorList>
            <person name="Merchant S.S."/>
            <person name="Prochnik S.E."/>
            <person name="Vallon O."/>
            <person name="Harris E.H."/>
            <person name="Karpowicz S.J."/>
            <person name="Witman G.B."/>
            <person name="Terry A."/>
            <person name="Salamov A."/>
            <person name="Fritz-Laylin L.K."/>
            <person name="Marechal-Drouard L."/>
            <person name="Marshall W.F."/>
            <person name="Qu L.H."/>
            <person name="Nelson D.R."/>
            <person name="Sanderfoot A.A."/>
            <person name="Spalding M.H."/>
            <person name="Kapitonov V.V."/>
            <person name="Ren Q."/>
            <person name="Ferris P."/>
            <person name="Lindquist E."/>
            <person name="Shapiro H."/>
            <person name="Lucas S.M."/>
            <person name="Grimwood J."/>
            <person name="Schmutz J."/>
            <person name="Cardol P."/>
            <person name="Cerutti H."/>
            <person name="Chanfreau G."/>
            <person name="Chen C.L."/>
            <person name="Cognat V."/>
            <person name="Croft M.T."/>
            <person name="Dent R."/>
            <person name="Dutcher S."/>
            <person name="Fernandez E."/>
            <person name="Fukuzawa H."/>
            <person name="Gonzalez-Ballester D."/>
            <person name="Gonzalez-Halphen D."/>
            <person name="Hallmann A."/>
            <person name="Hanikenne M."/>
            <person name="Hippler M."/>
            <person name="Inwood W."/>
            <person name="Jabbari K."/>
            <person name="Kalanon M."/>
            <person name="Kuras R."/>
            <person name="Lefebvre P.A."/>
            <person name="Lemaire S.D."/>
            <person name="Lobanov A.V."/>
            <person name="Lohr M."/>
            <person name="Manuell A."/>
            <person name="Meier I."/>
            <person name="Mets L."/>
            <person name="Mittag M."/>
            <person name="Mittelmeier T."/>
            <person name="Moroney J.V."/>
            <person name="Moseley J."/>
            <person name="Napoli C."/>
            <person name="Nedelcu A.M."/>
            <person name="Niyogi K."/>
            <person name="Novoselov S.V."/>
            <person name="Paulsen I.T."/>
            <person name="Pazour G."/>
            <person name="Purton S."/>
            <person name="Ral J.P."/>
            <person name="Riano-Pachon D.M."/>
            <person name="Riekhof W."/>
            <person name="Rymarquis L."/>
            <person name="Schroda M."/>
            <person name="Stern D."/>
            <person name="Umen J."/>
            <person name="Willows R."/>
            <person name="Wilson N."/>
            <person name="Zimmer S.L."/>
            <person name="Allmer J."/>
            <person name="Balk J."/>
            <person name="Bisova K."/>
            <person name="Chen C.J."/>
            <person name="Elias M."/>
            <person name="Gendler K."/>
            <person name="Hauser C."/>
            <person name="Lamb M.R."/>
            <person name="Ledford H."/>
            <person name="Long J.C."/>
            <person name="Minagawa J."/>
            <person name="Page M.D."/>
            <person name="Pan J."/>
            <person name="Pootakham W."/>
            <person name="Roje S."/>
            <person name="Rose A."/>
            <person name="Stahlberg E."/>
            <person name="Terauchi A.M."/>
            <person name="Yang P."/>
            <person name="Ball S."/>
            <person name="Bowler C."/>
            <person name="Dieckmann C.L."/>
            <person name="Gladyshev V.N."/>
            <person name="Green P."/>
            <person name="Jorgensen R."/>
            <person name="Mayfield S."/>
            <person name="Mueller-Roeber B."/>
            <person name="Rajamani S."/>
            <person name="Sayre R.T."/>
            <person name="Brokstein P."/>
            <person name="Dubchak I."/>
            <person name="Goodstein D."/>
            <person name="Hornick L."/>
            <person name="Huang Y.W."/>
            <person name="Jhaveri J."/>
            <person name="Luo Y."/>
            <person name="Martinez D."/>
            <person name="Ngau W.C."/>
            <person name="Otillar B."/>
            <person name="Poliakov A."/>
            <person name="Porter A."/>
            <person name="Szajkowski L."/>
            <person name="Werner G."/>
            <person name="Zhou K."/>
            <person name="Grigoriev I.V."/>
            <person name="Rokhsar D.S."/>
            <person name="Grossman A.R."/>
        </authorList>
    </citation>
    <scope>NUCLEOTIDE SEQUENCE [LARGE SCALE GENOMIC DNA]</scope>
    <source>
        <strain evidence="3">CC-503</strain>
    </source>
</reference>
<dbReference type="PaxDb" id="3055-EDO96343"/>
<evidence type="ECO:0000313" key="3">
    <source>
        <dbReference type="Proteomes" id="UP000006906"/>
    </source>
</evidence>
<dbReference type="OrthoDB" id="546783at2759"/>
<dbReference type="InParanoid" id="A0A2K3E4W5"/>
<dbReference type="GeneID" id="5729296"/>
<dbReference type="EMBL" id="CM008962">
    <property type="protein sequence ID" value="PNW87832.1"/>
    <property type="molecule type" value="Genomic_DNA"/>
</dbReference>
<dbReference type="KEGG" id="cre:CHLRE_01g003650v5"/>
<evidence type="ECO:0000313" key="2">
    <source>
        <dbReference type="EMBL" id="PNW87832.1"/>
    </source>
</evidence>
<dbReference type="RefSeq" id="XP_042928068.1">
    <property type="nucleotide sequence ID" value="XM_043058154.1"/>
</dbReference>
<dbReference type="ExpressionAtlas" id="A0A2K3E4W5">
    <property type="expression patterns" value="baseline"/>
</dbReference>
<sequence length="564" mass="58193">MSELEFRDADAKRILALAPTNKWAIYAANAFTRASIVERTLFRSADEPAVARGILDELISLQGGGVQAAAGVGVGSAAGVGGSCHAGAVAGLGAGSTAADGTTTSMQGASEGLATEQIAGLMSGLGAVLTRLSEMKMVLEYFIPSTVTVTPSQCSSGKRNQIEGLMRIKYDYRPDLLAPCCFGHLPVSAACPPAFEWPNPSKEDAEENVTSALACLAKLAPEGVVVLPVQDITWLQAEVVIDKTTIEISSGRTDYIFVTKAAWARCQEEYGAKLQGRTLKVDAGHTPSEALHSMLGSICGLYEAKSPASMLHDGVPKVRAQAVLEYVVINQMAEWPEDDVVVLFGDLNTHYAVHAGRNDPDRNAKRSLHVAGPARLQDAAEGSPATAAYSHPASITAAFLTALLCPRGNDATETRMEGAGSSGGGGTGGSGEGAGGNQQGGDATFHSGGATNAHDGGAGRSKQDASGSGGGPTGGNKDAHSSAGAADRGGEGSVIGADSSDEGGGFDGDEGLREAAQTNWDAQVFMSLLRLPEVYQALGLSQPPTSFRPPTKEEFLAGFRPWEE</sequence>
<protein>
    <recommendedName>
        <fullName evidence="4">Endonuclease/exonuclease/phosphatase domain-containing protein</fullName>
    </recommendedName>
</protein>
<dbReference type="Gramene" id="PNW87832">
    <property type="protein sequence ID" value="PNW87832"/>
    <property type="gene ID" value="CHLRE_01g003650v5"/>
</dbReference>
<organism evidence="2 3">
    <name type="scientific">Chlamydomonas reinhardtii</name>
    <name type="common">Chlamydomonas smithii</name>
    <dbReference type="NCBI Taxonomy" id="3055"/>
    <lineage>
        <taxon>Eukaryota</taxon>
        <taxon>Viridiplantae</taxon>
        <taxon>Chlorophyta</taxon>
        <taxon>core chlorophytes</taxon>
        <taxon>Chlorophyceae</taxon>
        <taxon>CS clade</taxon>
        <taxon>Chlamydomonadales</taxon>
        <taxon>Chlamydomonadaceae</taxon>
        <taxon>Chlamydomonas</taxon>
    </lineage>
</organism>
<dbReference type="Proteomes" id="UP000006906">
    <property type="component" value="Chromosome 1"/>
</dbReference>
<evidence type="ECO:0008006" key="4">
    <source>
        <dbReference type="Google" id="ProtNLM"/>
    </source>
</evidence>
<dbReference type="AlphaFoldDB" id="A0A2K3E4W5"/>
<name>A0A2K3E4W5_CHLRE</name>
<feature type="region of interest" description="Disordered" evidence="1">
    <location>
        <begin position="411"/>
        <end position="511"/>
    </location>
</feature>
<feature type="compositionally biased region" description="Gly residues" evidence="1">
    <location>
        <begin position="420"/>
        <end position="439"/>
    </location>
</feature>
<keyword evidence="3" id="KW-1185">Reference proteome</keyword>
<accession>A0A2K3E4W5</accession>
<gene>
    <name evidence="2" type="ORF">CHLRE_01g003650v5</name>
</gene>
<proteinExistence type="predicted"/>